<keyword evidence="3" id="KW-1185">Reference proteome</keyword>
<proteinExistence type="predicted"/>
<protein>
    <submittedName>
        <fullName evidence="2">Uncharacterized protein</fullName>
    </submittedName>
</protein>
<evidence type="ECO:0000313" key="3">
    <source>
        <dbReference type="Proteomes" id="UP001151760"/>
    </source>
</evidence>
<dbReference type="EMBL" id="BQNB010020333">
    <property type="protein sequence ID" value="GJT94829.1"/>
    <property type="molecule type" value="Genomic_DNA"/>
</dbReference>
<evidence type="ECO:0000256" key="1">
    <source>
        <dbReference type="SAM" id="MobiDB-lite"/>
    </source>
</evidence>
<reference evidence="2" key="1">
    <citation type="journal article" date="2022" name="Int. J. Mol. Sci.">
        <title>Draft Genome of Tanacetum Coccineum: Genomic Comparison of Closely Related Tanacetum-Family Plants.</title>
        <authorList>
            <person name="Yamashiro T."/>
            <person name="Shiraishi A."/>
            <person name="Nakayama K."/>
            <person name="Satake H."/>
        </authorList>
    </citation>
    <scope>NUCLEOTIDE SEQUENCE</scope>
</reference>
<feature type="region of interest" description="Disordered" evidence="1">
    <location>
        <begin position="37"/>
        <end position="115"/>
    </location>
</feature>
<sequence>MAALQYKDDHNRIAYLGRERGSEDFTDICRRLEKDHLQRVERADDPDSAATTQPAADPDSAGGSSFHPARSATPMSGSAVPDTAGGPLDTTGTASTVPTSAAMDSAASHHELGIS</sequence>
<feature type="compositionally biased region" description="Polar residues" evidence="1">
    <location>
        <begin position="90"/>
        <end position="99"/>
    </location>
</feature>
<feature type="non-terminal residue" evidence="2">
    <location>
        <position position="115"/>
    </location>
</feature>
<organism evidence="2 3">
    <name type="scientific">Tanacetum coccineum</name>
    <dbReference type="NCBI Taxonomy" id="301880"/>
    <lineage>
        <taxon>Eukaryota</taxon>
        <taxon>Viridiplantae</taxon>
        <taxon>Streptophyta</taxon>
        <taxon>Embryophyta</taxon>
        <taxon>Tracheophyta</taxon>
        <taxon>Spermatophyta</taxon>
        <taxon>Magnoliopsida</taxon>
        <taxon>eudicotyledons</taxon>
        <taxon>Gunneridae</taxon>
        <taxon>Pentapetalae</taxon>
        <taxon>asterids</taxon>
        <taxon>campanulids</taxon>
        <taxon>Asterales</taxon>
        <taxon>Asteraceae</taxon>
        <taxon>Asteroideae</taxon>
        <taxon>Anthemideae</taxon>
        <taxon>Anthemidinae</taxon>
        <taxon>Tanacetum</taxon>
    </lineage>
</organism>
<name>A0ABQ5I570_9ASTR</name>
<evidence type="ECO:0000313" key="2">
    <source>
        <dbReference type="EMBL" id="GJT94829.1"/>
    </source>
</evidence>
<accession>A0ABQ5I570</accession>
<reference evidence="2" key="2">
    <citation type="submission" date="2022-01" db="EMBL/GenBank/DDBJ databases">
        <authorList>
            <person name="Yamashiro T."/>
            <person name="Shiraishi A."/>
            <person name="Satake H."/>
            <person name="Nakayama K."/>
        </authorList>
    </citation>
    <scope>NUCLEOTIDE SEQUENCE</scope>
</reference>
<gene>
    <name evidence="2" type="ORF">Tco_1090347</name>
</gene>
<comment type="caution">
    <text evidence="2">The sequence shown here is derived from an EMBL/GenBank/DDBJ whole genome shotgun (WGS) entry which is preliminary data.</text>
</comment>
<dbReference type="Proteomes" id="UP001151760">
    <property type="component" value="Unassembled WGS sequence"/>
</dbReference>